<organism evidence="1 2">
    <name type="scientific">Anaerocolumna jejuensis DSM 15929</name>
    <dbReference type="NCBI Taxonomy" id="1121322"/>
    <lineage>
        <taxon>Bacteria</taxon>
        <taxon>Bacillati</taxon>
        <taxon>Bacillota</taxon>
        <taxon>Clostridia</taxon>
        <taxon>Lachnospirales</taxon>
        <taxon>Lachnospiraceae</taxon>
        <taxon>Anaerocolumna</taxon>
    </lineage>
</organism>
<reference evidence="1 2" key="1">
    <citation type="submission" date="2016-11" db="EMBL/GenBank/DDBJ databases">
        <authorList>
            <person name="Jaros S."/>
            <person name="Januszkiewicz K."/>
            <person name="Wedrychowicz H."/>
        </authorList>
    </citation>
    <scope>NUCLEOTIDE SEQUENCE [LARGE SCALE GENOMIC DNA]</scope>
    <source>
        <strain evidence="1 2">DSM 15929</strain>
    </source>
</reference>
<dbReference type="Proteomes" id="UP000184386">
    <property type="component" value="Unassembled WGS sequence"/>
</dbReference>
<dbReference type="Pfam" id="PF22283">
    <property type="entry name" value="DUF6960"/>
    <property type="match status" value="1"/>
</dbReference>
<dbReference type="OrthoDB" id="6638246at2"/>
<evidence type="ECO:0000313" key="2">
    <source>
        <dbReference type="Proteomes" id="UP000184386"/>
    </source>
</evidence>
<dbReference type="EMBL" id="FRAC01000006">
    <property type="protein sequence ID" value="SHJ47966.1"/>
    <property type="molecule type" value="Genomic_DNA"/>
</dbReference>
<dbReference type="AlphaFoldDB" id="A0A1M6JMQ9"/>
<proteinExistence type="predicted"/>
<dbReference type="InterPro" id="IPR053804">
    <property type="entry name" value="DUF6960"/>
</dbReference>
<accession>A0A1M6JMQ9</accession>
<protein>
    <submittedName>
        <fullName evidence="1">Uncharacterized protein</fullName>
    </submittedName>
</protein>
<dbReference type="RefSeq" id="WP_073271847.1">
    <property type="nucleotide sequence ID" value="NZ_FRAC01000006.1"/>
</dbReference>
<gene>
    <name evidence="1" type="ORF">SAMN02745136_00137</name>
</gene>
<keyword evidence="2" id="KW-1185">Reference proteome</keyword>
<evidence type="ECO:0000313" key="1">
    <source>
        <dbReference type="EMBL" id="SHJ47966.1"/>
    </source>
</evidence>
<sequence length="127" mass="14830">MSKYKNTSGLYPWFIEDGEHLIFPGDLKNFRKLLPYGKVFNCIDDVNGFLTLQYGKNTFRVKHDLYKVVNKPRFGIGCKVMLAKDNTQEGTVEEINWHQKNGIPIYYISINGKRKSTRYFDEDLIAI</sequence>
<name>A0A1M6JMQ9_9FIRM</name>